<dbReference type="PANTHER" id="PTHR21599">
    <property type="entry name" value="GLYCERATE KINASE"/>
    <property type="match status" value="1"/>
</dbReference>
<evidence type="ECO:0000256" key="4">
    <source>
        <dbReference type="PIRNR" id="PIRNR006078"/>
    </source>
</evidence>
<accession>A0A660S6Z8</accession>
<proteinExistence type="inferred from homology"/>
<name>A0A660S6Z8_UNCT6</name>
<comment type="similarity">
    <text evidence="1 4">Belongs to the glycerate kinase type-1 family.</text>
</comment>
<evidence type="ECO:0000313" key="5">
    <source>
        <dbReference type="EMBL" id="RKX65713.1"/>
    </source>
</evidence>
<dbReference type="EMBL" id="QNBC01000075">
    <property type="protein sequence ID" value="RKX65713.1"/>
    <property type="molecule type" value="Genomic_DNA"/>
</dbReference>
<reference evidence="5 6" key="1">
    <citation type="submission" date="2018-06" db="EMBL/GenBank/DDBJ databases">
        <title>Extensive metabolic versatility and redundancy in microbially diverse, dynamic hydrothermal sediments.</title>
        <authorList>
            <person name="Dombrowski N."/>
            <person name="Teske A."/>
            <person name="Baker B.J."/>
        </authorList>
    </citation>
    <scope>NUCLEOTIDE SEQUENCE [LARGE SCALE GENOMIC DNA]</scope>
    <source>
        <strain evidence="5">B35_G9</strain>
    </source>
</reference>
<evidence type="ECO:0000256" key="1">
    <source>
        <dbReference type="ARBA" id="ARBA00006284"/>
    </source>
</evidence>
<evidence type="ECO:0000313" key="6">
    <source>
        <dbReference type="Proteomes" id="UP000282321"/>
    </source>
</evidence>
<dbReference type="GO" id="GO:0008887">
    <property type="term" value="F:glycerate kinase activity"/>
    <property type="evidence" value="ECO:0007669"/>
    <property type="project" value="UniProtKB-UniRule"/>
</dbReference>
<keyword evidence="3 4" id="KW-0418">Kinase</keyword>
<dbReference type="SUPFAM" id="SSF110738">
    <property type="entry name" value="Glycerate kinase I"/>
    <property type="match status" value="1"/>
</dbReference>
<protein>
    <recommendedName>
        <fullName evidence="7">Glycerate kinase</fullName>
    </recommendedName>
</protein>
<dbReference type="NCBIfam" id="TIGR00045">
    <property type="entry name" value="glycerate kinase"/>
    <property type="match status" value="1"/>
</dbReference>
<dbReference type="InterPro" id="IPR004381">
    <property type="entry name" value="Glycerate_kinase"/>
</dbReference>
<gene>
    <name evidence="5" type="ORF">DRP44_05730</name>
</gene>
<keyword evidence="2 4" id="KW-0808">Transferase</keyword>
<dbReference type="PANTHER" id="PTHR21599:SF0">
    <property type="entry name" value="GLYCERATE KINASE"/>
    <property type="match status" value="1"/>
</dbReference>
<evidence type="ECO:0008006" key="7">
    <source>
        <dbReference type="Google" id="ProtNLM"/>
    </source>
</evidence>
<dbReference type="Gene3D" id="3.90.1510.10">
    <property type="entry name" value="Glycerate kinase, domain 2"/>
    <property type="match status" value="1"/>
</dbReference>
<dbReference type="PIRSF" id="PIRSF006078">
    <property type="entry name" value="GlxK"/>
    <property type="match status" value="1"/>
</dbReference>
<dbReference type="GO" id="GO:0031388">
    <property type="term" value="P:organic acid phosphorylation"/>
    <property type="evidence" value="ECO:0007669"/>
    <property type="project" value="UniProtKB-UniRule"/>
</dbReference>
<evidence type="ECO:0000256" key="2">
    <source>
        <dbReference type="ARBA" id="ARBA00022679"/>
    </source>
</evidence>
<evidence type="ECO:0000256" key="3">
    <source>
        <dbReference type="ARBA" id="ARBA00022777"/>
    </source>
</evidence>
<dbReference type="Proteomes" id="UP000282321">
    <property type="component" value="Unassembled WGS sequence"/>
</dbReference>
<dbReference type="Gene3D" id="3.40.50.10350">
    <property type="entry name" value="Glycerate kinase, domain 1"/>
    <property type="match status" value="1"/>
</dbReference>
<dbReference type="InterPro" id="IPR036129">
    <property type="entry name" value="Glycerate_kinase_sf"/>
</dbReference>
<dbReference type="Pfam" id="PF02595">
    <property type="entry name" value="Gly_kinase"/>
    <property type="match status" value="1"/>
</dbReference>
<dbReference type="AlphaFoldDB" id="A0A660S6Z8"/>
<dbReference type="InterPro" id="IPR018197">
    <property type="entry name" value="Glycerate_kinase_RE-like"/>
</dbReference>
<comment type="caution">
    <text evidence="5">The sequence shown here is derived from an EMBL/GenBank/DDBJ whole genome shotgun (WGS) entry which is preliminary data.</text>
</comment>
<sequence>MKILYLFDSFKNSLRSHELGELATKISMEFDHKNDYSYLPVGDGGEGSLHVIETYIDGHKVNLKSVSADGYPIDTYYIMKDKTAFIEVAMTSGMEKLKNKKYSILKRSTYGTGIVLKDAIERGAKEIILFVGGTATCDGGIGIIKALEDKKRDSFLMHRLKLSESFKYKDIKMTIATDVTNPLLGSKGASYVFARQKGASQKEIEFLESKMQELRDVSFLTFGKDINFAGAGAGGGIPALMSVYFNVNIVSGFDYIASLINLDKMMEVADIIITGEGKFDEQSYMGKVVGKIVHKARNINKKIAIICGTSTVDVSDLPIFQLSSYKHSLFNREESIKAFSNIIKSLVLYKNFWI</sequence>
<organism evidence="5 6">
    <name type="scientific">candidate division TA06 bacterium</name>
    <dbReference type="NCBI Taxonomy" id="2250710"/>
    <lineage>
        <taxon>Bacteria</taxon>
        <taxon>Bacteria division TA06</taxon>
    </lineage>
</organism>
<dbReference type="InterPro" id="IPR018193">
    <property type="entry name" value="Glyc_kinase_flavodox-like_fold"/>
</dbReference>